<name>A0A1X6X8M1_9MICO</name>
<reference evidence="2 3" key="1">
    <citation type="submission" date="2017-02" db="EMBL/GenBank/DDBJ databases">
        <authorList>
            <person name="Peterson S.W."/>
        </authorList>
    </citation>
    <scope>NUCLEOTIDE SEQUENCE [LARGE SCALE GENOMIC DNA]</scope>
    <source>
        <strain evidence="2 3">CIP104813</strain>
    </source>
</reference>
<dbReference type="EMBL" id="FWFG01000112">
    <property type="protein sequence ID" value="SLM95558.1"/>
    <property type="molecule type" value="Genomic_DNA"/>
</dbReference>
<sequence length="135" mass="14481">MTAHATGPDEVPGADERIPAHRPDAPDENPVRAEAPSAATVAAPRSDALSDRDRRILALESRTFRYVGAKERHIREELGMTPLAYVVRLNALLDEPAALREAPALVHRLRARRTSSTGEDRDGGSGEVTGGGRVA</sequence>
<feature type="region of interest" description="Disordered" evidence="1">
    <location>
        <begin position="110"/>
        <end position="135"/>
    </location>
</feature>
<evidence type="ECO:0000256" key="1">
    <source>
        <dbReference type="SAM" id="MobiDB-lite"/>
    </source>
</evidence>
<protein>
    <recommendedName>
        <fullName evidence="4">DUF3263 domain-containing protein</fullName>
    </recommendedName>
</protein>
<organism evidence="2 3">
    <name type="scientific">Brachybacterium nesterenkovii</name>
    <dbReference type="NCBI Taxonomy" id="47847"/>
    <lineage>
        <taxon>Bacteria</taxon>
        <taxon>Bacillati</taxon>
        <taxon>Actinomycetota</taxon>
        <taxon>Actinomycetes</taxon>
        <taxon>Micrococcales</taxon>
        <taxon>Dermabacteraceae</taxon>
        <taxon>Brachybacterium</taxon>
    </lineage>
</organism>
<dbReference type="InterPro" id="IPR021678">
    <property type="entry name" value="DUF3263"/>
</dbReference>
<dbReference type="AlphaFoldDB" id="A0A1X6X8M1"/>
<feature type="compositionally biased region" description="Gly residues" evidence="1">
    <location>
        <begin position="125"/>
        <end position="135"/>
    </location>
</feature>
<accession>A0A1X6X8M1</accession>
<feature type="compositionally biased region" description="Basic and acidic residues" evidence="1">
    <location>
        <begin position="14"/>
        <end position="31"/>
    </location>
</feature>
<keyword evidence="3" id="KW-1185">Reference proteome</keyword>
<evidence type="ECO:0000313" key="2">
    <source>
        <dbReference type="EMBL" id="SLM95558.1"/>
    </source>
</evidence>
<feature type="region of interest" description="Disordered" evidence="1">
    <location>
        <begin position="1"/>
        <end position="49"/>
    </location>
</feature>
<evidence type="ECO:0000313" key="3">
    <source>
        <dbReference type="Proteomes" id="UP000195981"/>
    </source>
</evidence>
<evidence type="ECO:0008006" key="4">
    <source>
        <dbReference type="Google" id="ProtNLM"/>
    </source>
</evidence>
<proteinExistence type="predicted"/>
<dbReference type="OrthoDB" id="3268863at2"/>
<feature type="compositionally biased region" description="Low complexity" evidence="1">
    <location>
        <begin position="32"/>
        <end position="46"/>
    </location>
</feature>
<dbReference type="RefSeq" id="WP_087105168.1">
    <property type="nucleotide sequence ID" value="NZ_FWFG01000112.1"/>
</dbReference>
<gene>
    <name evidence="2" type="ORF">FM110_12980</name>
</gene>
<dbReference type="Proteomes" id="UP000195981">
    <property type="component" value="Unassembled WGS sequence"/>
</dbReference>
<dbReference type="Pfam" id="PF11662">
    <property type="entry name" value="DUF3263"/>
    <property type="match status" value="1"/>
</dbReference>